<organism evidence="2 3">
    <name type="scientific">Sanguibacter inulinus</name>
    <dbReference type="NCBI Taxonomy" id="60922"/>
    <lineage>
        <taxon>Bacteria</taxon>
        <taxon>Bacillati</taxon>
        <taxon>Actinomycetota</taxon>
        <taxon>Actinomycetes</taxon>
        <taxon>Micrococcales</taxon>
        <taxon>Sanguibacteraceae</taxon>
        <taxon>Sanguibacter</taxon>
    </lineage>
</organism>
<protein>
    <submittedName>
        <fullName evidence="2">Aldo/keto reductase</fullName>
    </submittedName>
</protein>
<gene>
    <name evidence="2" type="ORF">HZZ10_05420</name>
</gene>
<dbReference type="Proteomes" id="UP000561011">
    <property type="component" value="Unassembled WGS sequence"/>
</dbReference>
<evidence type="ECO:0000259" key="1">
    <source>
        <dbReference type="Pfam" id="PF00248"/>
    </source>
</evidence>
<dbReference type="InterPro" id="IPR036812">
    <property type="entry name" value="NAD(P)_OxRdtase_dom_sf"/>
</dbReference>
<dbReference type="Gene3D" id="3.20.20.100">
    <property type="entry name" value="NADP-dependent oxidoreductase domain"/>
    <property type="match status" value="1"/>
</dbReference>
<dbReference type="PANTHER" id="PTHR43364:SF18">
    <property type="entry name" value="OXIDOREDUCTASE"/>
    <property type="match status" value="1"/>
</dbReference>
<name>A0A853ERD2_9MICO</name>
<keyword evidence="3" id="KW-1185">Reference proteome</keyword>
<dbReference type="Pfam" id="PF00248">
    <property type="entry name" value="Aldo_ket_red"/>
    <property type="match status" value="1"/>
</dbReference>
<dbReference type="EMBL" id="JACBYE010000008">
    <property type="protein sequence ID" value="NYS92967.1"/>
    <property type="molecule type" value="Genomic_DNA"/>
</dbReference>
<proteinExistence type="predicted"/>
<dbReference type="PANTHER" id="PTHR43364">
    <property type="entry name" value="NADH-SPECIFIC METHYLGLYOXAL REDUCTASE-RELATED"/>
    <property type="match status" value="1"/>
</dbReference>
<dbReference type="SUPFAM" id="SSF51430">
    <property type="entry name" value="NAD(P)-linked oxidoreductase"/>
    <property type="match status" value="1"/>
</dbReference>
<dbReference type="RefSeq" id="WP_179912719.1">
    <property type="nucleotide sequence ID" value="NZ_JACBYE010000008.1"/>
</dbReference>
<evidence type="ECO:0000313" key="3">
    <source>
        <dbReference type="Proteomes" id="UP000561011"/>
    </source>
</evidence>
<dbReference type="GO" id="GO:0005829">
    <property type="term" value="C:cytosol"/>
    <property type="evidence" value="ECO:0007669"/>
    <property type="project" value="TreeGrafter"/>
</dbReference>
<reference evidence="2 3" key="1">
    <citation type="submission" date="2020-07" db="EMBL/GenBank/DDBJ databases">
        <title>MOT database genomes.</title>
        <authorList>
            <person name="Joseph S."/>
            <person name="Aduse-Opoku J."/>
            <person name="Hashim A."/>
            <person name="Wade W."/>
            <person name="Curtis M."/>
        </authorList>
    </citation>
    <scope>NUCLEOTIDE SEQUENCE [LARGE SCALE GENOMIC DNA]</scope>
    <source>
        <strain evidence="2 3">DSM 100099</strain>
    </source>
</reference>
<evidence type="ECO:0000313" key="2">
    <source>
        <dbReference type="EMBL" id="NYS92967.1"/>
    </source>
</evidence>
<dbReference type="AlphaFoldDB" id="A0A853ERD2"/>
<feature type="domain" description="NADP-dependent oxidoreductase" evidence="1">
    <location>
        <begin position="16"/>
        <end position="309"/>
    </location>
</feature>
<dbReference type="InterPro" id="IPR023210">
    <property type="entry name" value="NADP_OxRdtase_dom"/>
</dbReference>
<dbReference type="InterPro" id="IPR050523">
    <property type="entry name" value="AKR_Detox_Biosynth"/>
</dbReference>
<accession>A0A853ERD2</accession>
<comment type="caution">
    <text evidence="2">The sequence shown here is derived from an EMBL/GenBank/DDBJ whole genome shotgun (WGS) entry which is preliminary data.</text>
</comment>
<sequence>MENRRLGRTGLHVSALGLGTMTWGRETDAQDAAVQLRDFTDAGGTLVDTAGSYADGASEEILGSLLGSAVHRDDLVLCTKGGLRQTASGTVVDSSRRALLTDLDASLARLGTDHVDLFLVQAPDLGTPLDETVDALSHAVTSGRALYVGLSNHGAWHTGYVAGRLSQVDGVTLAAVEVEHSLLARALEDDVVPAAQALGVGVIGWSALGRGVLTGKYRGGVPAGSRGASSQLAGFVEPYLGEAASSVVDAVCTAAAGLGREPLEVALAWLLERDYLGSAVVGARTPGQLRAALGAVDLVLPPAVSLALDDVSADDRESARA</sequence>